<keyword evidence="2" id="KW-1185">Reference proteome</keyword>
<evidence type="ECO:0000313" key="2">
    <source>
        <dbReference type="Proteomes" id="UP000540412"/>
    </source>
</evidence>
<dbReference type="RefSeq" id="WP_040746969.1">
    <property type="nucleotide sequence ID" value="NZ_JACHIT010000001.1"/>
</dbReference>
<comment type="caution">
    <text evidence="1">The sequence shown here is derived from an EMBL/GenBank/DDBJ whole genome shotgun (WGS) entry which is preliminary data.</text>
</comment>
<dbReference type="EMBL" id="JACHIT010000001">
    <property type="protein sequence ID" value="MBB5915249.1"/>
    <property type="molecule type" value="Genomic_DNA"/>
</dbReference>
<dbReference type="AlphaFoldDB" id="A0A7W9PFI5"/>
<reference evidence="1 2" key="1">
    <citation type="submission" date="2020-08" db="EMBL/GenBank/DDBJ databases">
        <title>Sequencing the genomes of 1000 actinobacteria strains.</title>
        <authorList>
            <person name="Klenk H.-P."/>
        </authorList>
    </citation>
    <scope>NUCLEOTIDE SEQUENCE [LARGE SCALE GENOMIC DNA]</scope>
    <source>
        <strain evidence="1 2">DSM 43582</strain>
    </source>
</reference>
<accession>A0A7W9PFI5</accession>
<evidence type="ECO:0000313" key="1">
    <source>
        <dbReference type="EMBL" id="MBB5915249.1"/>
    </source>
</evidence>
<proteinExistence type="predicted"/>
<dbReference type="Proteomes" id="UP000540412">
    <property type="component" value="Unassembled WGS sequence"/>
</dbReference>
<gene>
    <name evidence="1" type="ORF">BJY24_004116</name>
</gene>
<protein>
    <submittedName>
        <fullName evidence="1">Uncharacterized protein</fullName>
    </submittedName>
</protein>
<sequence length="172" mass="18077">MTAATPPEARPAVDPAPVDEANLVVVSDPISTGKITARRRTASGEIVVQFGSPGNMLRLRDGGARRLVAELLAVLMPDPPAAGVACTVAQARDALASFPGDLPLIVAVAEDDQFADTYAVTGLPYYTPTGWGDGNDLVPDMRYVAMDAAAHFQAFRDTVEITPITSDDRPGE</sequence>
<name>A0A7W9PFI5_9NOCA</name>
<organism evidence="1 2">
    <name type="scientific">Nocardia transvalensis</name>
    <dbReference type="NCBI Taxonomy" id="37333"/>
    <lineage>
        <taxon>Bacteria</taxon>
        <taxon>Bacillati</taxon>
        <taxon>Actinomycetota</taxon>
        <taxon>Actinomycetes</taxon>
        <taxon>Mycobacteriales</taxon>
        <taxon>Nocardiaceae</taxon>
        <taxon>Nocardia</taxon>
    </lineage>
</organism>